<dbReference type="Proteomes" id="UP000799537">
    <property type="component" value="Unassembled WGS sequence"/>
</dbReference>
<evidence type="ECO:0000256" key="1">
    <source>
        <dbReference type="SAM" id="Phobius"/>
    </source>
</evidence>
<dbReference type="AlphaFoldDB" id="A0A6A6BYE9"/>
<keyword evidence="1" id="KW-0812">Transmembrane</keyword>
<organism evidence="2 3">
    <name type="scientific">Zasmidium cellare ATCC 36951</name>
    <dbReference type="NCBI Taxonomy" id="1080233"/>
    <lineage>
        <taxon>Eukaryota</taxon>
        <taxon>Fungi</taxon>
        <taxon>Dikarya</taxon>
        <taxon>Ascomycota</taxon>
        <taxon>Pezizomycotina</taxon>
        <taxon>Dothideomycetes</taxon>
        <taxon>Dothideomycetidae</taxon>
        <taxon>Mycosphaerellales</taxon>
        <taxon>Mycosphaerellaceae</taxon>
        <taxon>Zasmidium</taxon>
    </lineage>
</organism>
<name>A0A6A6BYE9_ZASCE</name>
<accession>A0A6A6BYE9</accession>
<dbReference type="EMBL" id="ML993633">
    <property type="protein sequence ID" value="KAF2159811.1"/>
    <property type="molecule type" value="Genomic_DNA"/>
</dbReference>
<keyword evidence="1" id="KW-0472">Membrane</keyword>
<reference evidence="2" key="1">
    <citation type="journal article" date="2020" name="Stud. Mycol.">
        <title>101 Dothideomycetes genomes: a test case for predicting lifestyles and emergence of pathogens.</title>
        <authorList>
            <person name="Haridas S."/>
            <person name="Albert R."/>
            <person name="Binder M."/>
            <person name="Bloem J."/>
            <person name="Labutti K."/>
            <person name="Salamov A."/>
            <person name="Andreopoulos B."/>
            <person name="Baker S."/>
            <person name="Barry K."/>
            <person name="Bills G."/>
            <person name="Bluhm B."/>
            <person name="Cannon C."/>
            <person name="Castanera R."/>
            <person name="Culley D."/>
            <person name="Daum C."/>
            <person name="Ezra D."/>
            <person name="Gonzalez J."/>
            <person name="Henrissat B."/>
            <person name="Kuo A."/>
            <person name="Liang C."/>
            <person name="Lipzen A."/>
            <person name="Lutzoni F."/>
            <person name="Magnuson J."/>
            <person name="Mondo S."/>
            <person name="Nolan M."/>
            <person name="Ohm R."/>
            <person name="Pangilinan J."/>
            <person name="Park H.-J."/>
            <person name="Ramirez L."/>
            <person name="Alfaro M."/>
            <person name="Sun H."/>
            <person name="Tritt A."/>
            <person name="Yoshinaga Y."/>
            <person name="Zwiers L.-H."/>
            <person name="Turgeon B."/>
            <person name="Goodwin S."/>
            <person name="Spatafora J."/>
            <person name="Crous P."/>
            <person name="Grigoriev I."/>
        </authorList>
    </citation>
    <scope>NUCLEOTIDE SEQUENCE</scope>
    <source>
        <strain evidence="2">ATCC 36951</strain>
    </source>
</reference>
<protein>
    <submittedName>
        <fullName evidence="2">Uncharacterized protein</fullName>
    </submittedName>
</protein>
<dbReference type="OrthoDB" id="3872943at2759"/>
<feature type="transmembrane region" description="Helical" evidence="1">
    <location>
        <begin position="36"/>
        <end position="54"/>
    </location>
</feature>
<evidence type="ECO:0000313" key="3">
    <source>
        <dbReference type="Proteomes" id="UP000799537"/>
    </source>
</evidence>
<evidence type="ECO:0000313" key="2">
    <source>
        <dbReference type="EMBL" id="KAF2159811.1"/>
    </source>
</evidence>
<sequence>MLAVVHGTPLIPPYSWKTGEISMVKLKAFLGPFKSLFGATCIGLMDVTAVLLYLRGTMPHPEHPPSTTHFQVLMYTIVYDFLWESIADVRDLNEDLQEGVTTLATAFGVRRTLMFVAGSTIIGDLSVTMIGGGNAVLAASRAVFFWGAFSALATYKPRRATSAWGVGSLVGLLPVWLAAP</sequence>
<keyword evidence="1" id="KW-1133">Transmembrane helix</keyword>
<proteinExistence type="predicted"/>
<gene>
    <name evidence="2" type="ORF">M409DRAFT_29809</name>
</gene>
<feature type="transmembrane region" description="Helical" evidence="1">
    <location>
        <begin position="112"/>
        <end position="130"/>
    </location>
</feature>
<dbReference type="GeneID" id="54562906"/>
<keyword evidence="3" id="KW-1185">Reference proteome</keyword>
<dbReference type="RefSeq" id="XP_033660700.1">
    <property type="nucleotide sequence ID" value="XM_033809634.1"/>
</dbReference>
<feature type="transmembrane region" description="Helical" evidence="1">
    <location>
        <begin position="162"/>
        <end position="179"/>
    </location>
</feature>